<keyword evidence="2" id="KW-1185">Reference proteome</keyword>
<gene>
    <name evidence="1" type="ORF">J2X78_005093</name>
</gene>
<organism evidence="1 2">
    <name type="scientific">Pedobacter africanus</name>
    <dbReference type="NCBI Taxonomy" id="151894"/>
    <lineage>
        <taxon>Bacteria</taxon>
        <taxon>Pseudomonadati</taxon>
        <taxon>Bacteroidota</taxon>
        <taxon>Sphingobacteriia</taxon>
        <taxon>Sphingobacteriales</taxon>
        <taxon>Sphingobacteriaceae</taxon>
        <taxon>Pedobacter</taxon>
    </lineage>
</organism>
<dbReference type="Proteomes" id="UP001246858">
    <property type="component" value="Unassembled WGS sequence"/>
</dbReference>
<accession>A0ACC6L5B9</accession>
<protein>
    <submittedName>
        <fullName evidence="1">Uncharacterized protein</fullName>
    </submittedName>
</protein>
<reference evidence="1" key="1">
    <citation type="submission" date="2023-07" db="EMBL/GenBank/DDBJ databases">
        <title>Sorghum-associated microbial communities from plants grown in Nebraska, USA.</title>
        <authorList>
            <person name="Schachtman D."/>
        </authorList>
    </citation>
    <scope>NUCLEOTIDE SEQUENCE</scope>
    <source>
        <strain evidence="1">2697</strain>
    </source>
</reference>
<proteinExistence type="predicted"/>
<evidence type="ECO:0000313" key="1">
    <source>
        <dbReference type="EMBL" id="MDR6786498.1"/>
    </source>
</evidence>
<dbReference type="EMBL" id="JAVDTF010000007">
    <property type="protein sequence ID" value="MDR6786498.1"/>
    <property type="molecule type" value="Genomic_DNA"/>
</dbReference>
<comment type="caution">
    <text evidence="1">The sequence shown here is derived from an EMBL/GenBank/DDBJ whole genome shotgun (WGS) entry which is preliminary data.</text>
</comment>
<evidence type="ECO:0000313" key="2">
    <source>
        <dbReference type="Proteomes" id="UP001246858"/>
    </source>
</evidence>
<sequence length="214" mass="22699">MGTYKKGILGFFRGRVGTVVGAVWNGIHYMKSLPDVGDDNPTPAQLNVRAKLSLVTTFLKRLKALIKVGYQDFTNGITPMNAATSYHLKNAVTGTSSLNYAIDYSKVIFSVGDLLEANTPAVAVTTAAKLDFSWVNDAPAGGTGGTDKATVLAYNVDKNKFATLAGAAARSAAAYVLQLPPDWSGDEVYAWIAFVSADGKEVSNSSYIGQFTVL</sequence>
<name>A0ACC6L5B9_9SPHI</name>